<sequence>MTSIKIENRADGRFALELSKGSSTDIIGFPREFNLDLALHEVDSDSILVAALLVFQNKVWQKKIDKPSSSSGLTERMFESGVPPEWIPVVERNAKPVDYSLLRQNTMAVLPVNSFQTEFDAEGPGRLIVAHPLDVSDWTGRIFGPSHIYFGTNLPLFSSLGGVHEAALRLALGILVANDLRIGKVVIPGKIEGIVEDELRAMTSLASSIGLEVEFGTAI</sequence>
<dbReference type="EMBL" id="CAFW01000101">
    <property type="protein sequence ID" value="CCE56328.1"/>
    <property type="molecule type" value="Genomic_DNA"/>
</dbReference>
<dbReference type="AlphaFoldDB" id="G7I1L3"/>
<evidence type="ECO:0000313" key="2">
    <source>
        <dbReference type="Proteomes" id="UP000004840"/>
    </source>
</evidence>
<name>G7I1L3_9CORY</name>
<accession>G7I1L3</accession>
<protein>
    <submittedName>
        <fullName evidence="1">Uncharacterized protein</fullName>
    </submittedName>
</protein>
<dbReference type="RefSeq" id="WP_006823760.1">
    <property type="nucleotide sequence ID" value="NZ_CAFW01000101.1"/>
</dbReference>
<evidence type="ECO:0000313" key="1">
    <source>
        <dbReference type="EMBL" id="CCE56328.1"/>
    </source>
</evidence>
<dbReference type="Proteomes" id="UP000004840">
    <property type="component" value="Unassembled WGS sequence"/>
</dbReference>
<organism evidence="1 2">
    <name type="scientific">Corynebacterium casei UCMA 3821</name>
    <dbReference type="NCBI Taxonomy" id="1110505"/>
    <lineage>
        <taxon>Bacteria</taxon>
        <taxon>Bacillati</taxon>
        <taxon>Actinomycetota</taxon>
        <taxon>Actinomycetes</taxon>
        <taxon>Mycobacteriales</taxon>
        <taxon>Corynebacteriaceae</taxon>
        <taxon>Corynebacterium</taxon>
    </lineage>
</organism>
<gene>
    <name evidence="1" type="ORF">CCAS_14395</name>
</gene>
<reference evidence="1 2" key="1">
    <citation type="journal article" date="2012" name="J. Bacteriol.">
        <title>Genome Sequence of Corynebacterium casei UCMA 3821, Isolated from a Smear-Ripened Cheese.</title>
        <authorList>
            <person name="Monnet C."/>
            <person name="Loux V."/>
            <person name="Bento P."/>
            <person name="Gibrat J.F."/>
            <person name="Straub C."/>
            <person name="Bonnarme P."/>
            <person name="Landaud S."/>
            <person name="Irlinger F."/>
        </authorList>
    </citation>
    <scope>NUCLEOTIDE SEQUENCE [LARGE SCALE GENOMIC DNA]</scope>
    <source>
        <strain evidence="1 2">UCMA 3821</strain>
    </source>
</reference>
<proteinExistence type="predicted"/>